<evidence type="ECO:0000313" key="2">
    <source>
        <dbReference type="Proteomes" id="UP000560658"/>
    </source>
</evidence>
<protein>
    <submittedName>
        <fullName evidence="1">Uncharacterized protein</fullName>
    </submittedName>
</protein>
<sequence length="69" mass="8150">MREEVKIETLRVVTPSKPKIVQGDNRQKHRVVSLCSYFNKTNMEHLYKVRVKTLVDNQVFQVYAESKNV</sequence>
<comment type="caution">
    <text evidence="1">The sequence shown here is derived from an EMBL/GenBank/DDBJ whole genome shotgun (WGS) entry which is preliminary data.</text>
</comment>
<dbReference type="EMBL" id="JACIER010000005">
    <property type="protein sequence ID" value="MBB4043880.1"/>
    <property type="molecule type" value="Genomic_DNA"/>
</dbReference>
<dbReference type="Proteomes" id="UP000560658">
    <property type="component" value="Unassembled WGS sequence"/>
</dbReference>
<gene>
    <name evidence="1" type="ORF">GGR06_001666</name>
</gene>
<accession>A0A840CVG8</accession>
<evidence type="ECO:0000313" key="1">
    <source>
        <dbReference type="EMBL" id="MBB4043880.1"/>
    </source>
</evidence>
<reference evidence="1" key="1">
    <citation type="submission" date="2020-08" db="EMBL/GenBank/DDBJ databases">
        <title>Genomic Encyclopedia of Type Strains, Phase IV (KMG-IV): sequencing the most valuable type-strain genomes for metagenomic binning, comparative biology and taxonomic classification.</title>
        <authorList>
            <person name="Goeker M."/>
        </authorList>
    </citation>
    <scope>NUCLEOTIDE SEQUENCE [LARGE SCALE GENOMIC DNA]</scope>
    <source>
        <strain evidence="1">DSM 105720</strain>
    </source>
</reference>
<name>A0A840CVG8_9BACE</name>
<keyword evidence="2" id="KW-1185">Reference proteome</keyword>
<dbReference type="AlphaFoldDB" id="A0A840CVG8"/>
<organism evidence="1 2">
    <name type="scientific">Bacteroides reticulotermitis</name>
    <dbReference type="NCBI Taxonomy" id="1133319"/>
    <lineage>
        <taxon>Bacteria</taxon>
        <taxon>Pseudomonadati</taxon>
        <taxon>Bacteroidota</taxon>
        <taxon>Bacteroidia</taxon>
        <taxon>Bacteroidales</taxon>
        <taxon>Bacteroidaceae</taxon>
        <taxon>Bacteroides</taxon>
    </lineage>
</organism>
<proteinExistence type="predicted"/>